<comment type="caution">
    <text evidence="1">The sequence shown here is derived from an EMBL/GenBank/DDBJ whole genome shotgun (WGS) entry which is preliminary data.</text>
</comment>
<feature type="non-terminal residue" evidence="1">
    <location>
        <position position="20"/>
    </location>
</feature>
<accession>A0A0F8XNK3</accession>
<name>A0A0F8XNK3_9ZZZZ</name>
<proteinExistence type="predicted"/>
<protein>
    <submittedName>
        <fullName evidence="1">Uncharacterized protein</fullName>
    </submittedName>
</protein>
<sequence length="20" mass="2303">MPTPNKPEIVKEFPECPWCG</sequence>
<organism evidence="1">
    <name type="scientific">marine sediment metagenome</name>
    <dbReference type="NCBI Taxonomy" id="412755"/>
    <lineage>
        <taxon>unclassified sequences</taxon>
        <taxon>metagenomes</taxon>
        <taxon>ecological metagenomes</taxon>
    </lineage>
</organism>
<dbReference type="EMBL" id="LAZR01058106">
    <property type="protein sequence ID" value="KKK70617.1"/>
    <property type="molecule type" value="Genomic_DNA"/>
</dbReference>
<reference evidence="1" key="1">
    <citation type="journal article" date="2015" name="Nature">
        <title>Complex archaea that bridge the gap between prokaryotes and eukaryotes.</title>
        <authorList>
            <person name="Spang A."/>
            <person name="Saw J.H."/>
            <person name="Jorgensen S.L."/>
            <person name="Zaremba-Niedzwiedzka K."/>
            <person name="Martijn J."/>
            <person name="Lind A.E."/>
            <person name="van Eijk R."/>
            <person name="Schleper C."/>
            <person name="Guy L."/>
            <person name="Ettema T.J."/>
        </authorList>
    </citation>
    <scope>NUCLEOTIDE SEQUENCE</scope>
</reference>
<dbReference type="AlphaFoldDB" id="A0A0F8XNK3"/>
<evidence type="ECO:0000313" key="1">
    <source>
        <dbReference type="EMBL" id="KKK70617.1"/>
    </source>
</evidence>
<gene>
    <name evidence="1" type="ORF">LCGC14_2922160</name>
</gene>